<name>A0A397W0H9_9GLOM</name>
<accession>A0A397W0H9</accession>
<evidence type="ECO:0000256" key="1">
    <source>
        <dbReference type="SAM" id="MobiDB-lite"/>
    </source>
</evidence>
<sequence>MSSEPAESQIAAVIEEFFKNNVIWSLIKYLRYRKEAEDFTYSKRKELRLYRSSLKVLPGDENNKEKKKMPASRKEERAHCSDTSHTIPPLQQSESFNNGYNTPSPHGYTTPLPHSSVLNNSLVEPPMLVDRINNPFIAEDEVDDIFIIDDVNDLCFIDGNSVDNYKIEETNVSHLFLKYQNNSINIAKTGAGYFFSDSHSRKMIDIFGSPLLDTIYQRIILTQQTALDSDCEAKFKNAIKRATKESFSNATDWLMAELSNNKPLKDNIGFMNLNYNPGLWTTLTKNTGFNESKARKSEGRSKQPDFVVSAIHQLQICGVIFVGEVNLPLERNNVYKNCRDLISVGIS</sequence>
<organism evidence="2 3">
    <name type="scientific">Gigaspora rosea</name>
    <dbReference type="NCBI Taxonomy" id="44941"/>
    <lineage>
        <taxon>Eukaryota</taxon>
        <taxon>Fungi</taxon>
        <taxon>Fungi incertae sedis</taxon>
        <taxon>Mucoromycota</taxon>
        <taxon>Glomeromycotina</taxon>
        <taxon>Glomeromycetes</taxon>
        <taxon>Diversisporales</taxon>
        <taxon>Gigasporaceae</taxon>
        <taxon>Gigaspora</taxon>
    </lineage>
</organism>
<reference evidence="2 3" key="1">
    <citation type="submission" date="2018-06" db="EMBL/GenBank/DDBJ databases">
        <title>Comparative genomics reveals the genomic features of Rhizophagus irregularis, R. cerebriforme, R. diaphanum and Gigaspora rosea, and their symbiotic lifestyle signature.</title>
        <authorList>
            <person name="Morin E."/>
            <person name="San Clemente H."/>
            <person name="Chen E.C.H."/>
            <person name="De La Providencia I."/>
            <person name="Hainaut M."/>
            <person name="Kuo A."/>
            <person name="Kohler A."/>
            <person name="Murat C."/>
            <person name="Tang N."/>
            <person name="Roy S."/>
            <person name="Loubradou J."/>
            <person name="Henrissat B."/>
            <person name="Grigoriev I.V."/>
            <person name="Corradi N."/>
            <person name="Roux C."/>
            <person name="Martin F.M."/>
        </authorList>
    </citation>
    <scope>NUCLEOTIDE SEQUENCE [LARGE SCALE GENOMIC DNA]</scope>
    <source>
        <strain evidence="2 3">DAOM 194757</strain>
    </source>
</reference>
<keyword evidence="3" id="KW-1185">Reference proteome</keyword>
<proteinExistence type="predicted"/>
<dbReference type="OrthoDB" id="2385417at2759"/>
<evidence type="ECO:0000313" key="2">
    <source>
        <dbReference type="EMBL" id="RIB28265.1"/>
    </source>
</evidence>
<evidence type="ECO:0000313" key="3">
    <source>
        <dbReference type="Proteomes" id="UP000266673"/>
    </source>
</evidence>
<dbReference type="EMBL" id="QKWP01000071">
    <property type="protein sequence ID" value="RIB28265.1"/>
    <property type="molecule type" value="Genomic_DNA"/>
</dbReference>
<feature type="region of interest" description="Disordered" evidence="1">
    <location>
        <begin position="58"/>
        <end position="113"/>
    </location>
</feature>
<dbReference type="Proteomes" id="UP000266673">
    <property type="component" value="Unassembled WGS sequence"/>
</dbReference>
<protein>
    <submittedName>
        <fullName evidence="2">Uncharacterized protein</fullName>
    </submittedName>
</protein>
<gene>
    <name evidence="2" type="ORF">C2G38_2158370</name>
</gene>
<comment type="caution">
    <text evidence="2">The sequence shown here is derived from an EMBL/GenBank/DDBJ whole genome shotgun (WGS) entry which is preliminary data.</text>
</comment>
<dbReference type="AlphaFoldDB" id="A0A397W0H9"/>
<feature type="compositionally biased region" description="Basic and acidic residues" evidence="1">
    <location>
        <begin position="72"/>
        <end position="82"/>
    </location>
</feature>
<feature type="compositionally biased region" description="Polar residues" evidence="1">
    <location>
        <begin position="83"/>
        <end position="104"/>
    </location>
</feature>